<evidence type="ECO:0000256" key="1">
    <source>
        <dbReference type="ARBA" id="ARBA00023002"/>
    </source>
</evidence>
<accession>A0A2H1W6X7</accession>
<reference evidence="4" key="1">
    <citation type="submission" date="2016-07" db="EMBL/GenBank/DDBJ databases">
        <authorList>
            <person name="Bretaudeau A."/>
        </authorList>
    </citation>
    <scope>NUCLEOTIDE SEQUENCE</scope>
    <source>
        <strain evidence="4">Rice</strain>
        <tissue evidence="4">Whole body</tissue>
    </source>
</reference>
<dbReference type="PRINTS" id="PR00081">
    <property type="entry name" value="GDHRDH"/>
</dbReference>
<sequence length="316" mass="34699">MLQSLILVNFALILLIKVYCKLTTGICKNSKHLVGKVAIVTGGNKGIGFETAKNFAERGARVILACRSEALGTAARDEIIAATGNSNIHYRHLDLSSLASVRAFAAGIIKTEKRLDILVNNAGVYEVPNEKTEDGLLLAAQTNHFGPFLLTCLLLPLLKTSAPSRIINVSSMAHRRGTVDLDNLNAEKETSETFSYAKVYANTKLYNILMTVELAERLKGTEVTANSLHPGVVSTDILLKLKSRWTRALMPYISKFFKTQWEGAQTSIYLAVSPEVEGVSGKYFADCHEANVTRLAVDRDIARKLWEVSEKMVGLK</sequence>
<evidence type="ECO:0000256" key="2">
    <source>
        <dbReference type="RuleBase" id="RU000363"/>
    </source>
</evidence>
<feature type="chain" id="PRO_5013628375" evidence="3">
    <location>
        <begin position="21"/>
        <end position="316"/>
    </location>
</feature>
<protein>
    <submittedName>
        <fullName evidence="4">SFRICE_013400</fullName>
    </submittedName>
</protein>
<dbReference type="Pfam" id="PF00106">
    <property type="entry name" value="adh_short"/>
    <property type="match status" value="1"/>
</dbReference>
<dbReference type="PANTHER" id="PTHR43157:SF31">
    <property type="entry name" value="PHOSPHATIDYLINOSITOL-GLYCAN BIOSYNTHESIS CLASS F PROTEIN"/>
    <property type="match status" value="1"/>
</dbReference>
<dbReference type="PRINTS" id="PR00080">
    <property type="entry name" value="SDRFAMILY"/>
</dbReference>
<keyword evidence="3" id="KW-0732">Signal</keyword>
<dbReference type="GO" id="GO:0016491">
    <property type="term" value="F:oxidoreductase activity"/>
    <property type="evidence" value="ECO:0007669"/>
    <property type="project" value="UniProtKB-KW"/>
</dbReference>
<keyword evidence="1" id="KW-0560">Oxidoreductase</keyword>
<gene>
    <name evidence="4" type="ORF">SFRICE_013400</name>
</gene>
<dbReference type="InterPro" id="IPR036291">
    <property type="entry name" value="NAD(P)-bd_dom_sf"/>
</dbReference>
<dbReference type="EMBL" id="ODYU01006737">
    <property type="protein sequence ID" value="SOQ48855.1"/>
    <property type="molecule type" value="Genomic_DNA"/>
</dbReference>
<feature type="signal peptide" evidence="3">
    <location>
        <begin position="1"/>
        <end position="20"/>
    </location>
</feature>
<dbReference type="CDD" id="cd05327">
    <property type="entry name" value="retinol-DH_like_SDR_c_like"/>
    <property type="match status" value="1"/>
</dbReference>
<evidence type="ECO:0000313" key="4">
    <source>
        <dbReference type="EMBL" id="SOQ48855.1"/>
    </source>
</evidence>
<dbReference type="AlphaFoldDB" id="A0A2H1W6X7"/>
<proteinExistence type="inferred from homology"/>
<dbReference type="InterPro" id="IPR002347">
    <property type="entry name" value="SDR_fam"/>
</dbReference>
<dbReference type="Gene3D" id="3.40.50.720">
    <property type="entry name" value="NAD(P)-binding Rossmann-like Domain"/>
    <property type="match status" value="1"/>
</dbReference>
<dbReference type="SUPFAM" id="SSF51735">
    <property type="entry name" value="NAD(P)-binding Rossmann-fold domains"/>
    <property type="match status" value="1"/>
</dbReference>
<name>A0A2H1W6X7_SPOFR</name>
<organism evidence="4">
    <name type="scientific">Spodoptera frugiperda</name>
    <name type="common">Fall armyworm</name>
    <dbReference type="NCBI Taxonomy" id="7108"/>
    <lineage>
        <taxon>Eukaryota</taxon>
        <taxon>Metazoa</taxon>
        <taxon>Ecdysozoa</taxon>
        <taxon>Arthropoda</taxon>
        <taxon>Hexapoda</taxon>
        <taxon>Insecta</taxon>
        <taxon>Pterygota</taxon>
        <taxon>Neoptera</taxon>
        <taxon>Endopterygota</taxon>
        <taxon>Lepidoptera</taxon>
        <taxon>Glossata</taxon>
        <taxon>Ditrysia</taxon>
        <taxon>Noctuoidea</taxon>
        <taxon>Noctuidae</taxon>
        <taxon>Amphipyrinae</taxon>
        <taxon>Spodoptera</taxon>
    </lineage>
</organism>
<evidence type="ECO:0000256" key="3">
    <source>
        <dbReference type="SAM" id="SignalP"/>
    </source>
</evidence>
<dbReference type="PANTHER" id="PTHR43157">
    <property type="entry name" value="PHOSPHATIDYLINOSITOL-GLYCAN BIOSYNTHESIS CLASS F PROTEIN-RELATED"/>
    <property type="match status" value="1"/>
</dbReference>
<comment type="similarity">
    <text evidence="2">Belongs to the short-chain dehydrogenases/reductases (SDR) family.</text>
</comment>